<dbReference type="Proteomes" id="UP000092207">
    <property type="component" value="Unassembled WGS sequence"/>
</dbReference>
<reference evidence="2 3" key="1">
    <citation type="submission" date="2016-06" db="EMBL/GenBank/DDBJ databases">
        <authorList>
            <person name="Kjaerup R.B."/>
            <person name="Dalgaard T.S."/>
            <person name="Juul-Madsen H.R."/>
        </authorList>
    </citation>
    <scope>NUCLEOTIDE SEQUENCE [LARGE SCALE GENOMIC DNA]</scope>
    <source>
        <strain evidence="2 3">E2838</strain>
    </source>
</reference>
<proteinExistence type="predicted"/>
<dbReference type="InterPro" id="IPR004360">
    <property type="entry name" value="Glyas_Fos-R_dOase_dom"/>
</dbReference>
<gene>
    <name evidence="2" type="ORF">A5679_07630</name>
</gene>
<dbReference type="EMBL" id="LZJY01000028">
    <property type="protein sequence ID" value="OBI09925.1"/>
    <property type="molecule type" value="Genomic_DNA"/>
</dbReference>
<evidence type="ECO:0000259" key="1">
    <source>
        <dbReference type="PROSITE" id="PS51819"/>
    </source>
</evidence>
<sequence length="143" mass="15375">MHHSAICTSDVERSLRFWCDGLGLNQLMDYDFVGDWPELFGAGSDRLRSVFLGDPQTSGSGFVELVELAGALEALPDSTALRHGFMLLSLQREVDETLAALAALGFTDGVRRIDVVAPDGRTVAMAVIEAPDGVLVELIGRAK</sequence>
<dbReference type="PROSITE" id="PS51819">
    <property type="entry name" value="VOC"/>
    <property type="match status" value="1"/>
</dbReference>
<organism evidence="2 3">
    <name type="scientific">Mycobacterium scrofulaceum</name>
    <dbReference type="NCBI Taxonomy" id="1783"/>
    <lineage>
        <taxon>Bacteria</taxon>
        <taxon>Bacillati</taxon>
        <taxon>Actinomycetota</taxon>
        <taxon>Actinomycetes</taxon>
        <taxon>Mycobacteriales</taxon>
        <taxon>Mycobacteriaceae</taxon>
        <taxon>Mycobacterium</taxon>
    </lineage>
</organism>
<evidence type="ECO:0000313" key="2">
    <source>
        <dbReference type="EMBL" id="OBI09925.1"/>
    </source>
</evidence>
<dbReference type="AlphaFoldDB" id="A0A1A2W9L5"/>
<name>A0A1A2W9L5_MYCSC</name>
<dbReference type="Pfam" id="PF00903">
    <property type="entry name" value="Glyoxalase"/>
    <property type="match status" value="1"/>
</dbReference>
<feature type="domain" description="VOC" evidence="1">
    <location>
        <begin position="1"/>
        <end position="141"/>
    </location>
</feature>
<dbReference type="InterPro" id="IPR029068">
    <property type="entry name" value="Glyas_Bleomycin-R_OHBP_Dase"/>
</dbReference>
<dbReference type="InterPro" id="IPR037523">
    <property type="entry name" value="VOC_core"/>
</dbReference>
<dbReference type="SUPFAM" id="SSF54593">
    <property type="entry name" value="Glyoxalase/Bleomycin resistance protein/Dihydroxybiphenyl dioxygenase"/>
    <property type="match status" value="1"/>
</dbReference>
<accession>A0A1A2W9L5</accession>
<evidence type="ECO:0000313" key="3">
    <source>
        <dbReference type="Proteomes" id="UP000092207"/>
    </source>
</evidence>
<dbReference type="Gene3D" id="3.10.180.10">
    <property type="entry name" value="2,3-Dihydroxybiphenyl 1,2-Dioxygenase, domain 1"/>
    <property type="match status" value="1"/>
</dbReference>
<protein>
    <recommendedName>
        <fullName evidence="1">VOC domain-containing protein</fullName>
    </recommendedName>
</protein>
<comment type="caution">
    <text evidence="2">The sequence shown here is derived from an EMBL/GenBank/DDBJ whole genome shotgun (WGS) entry which is preliminary data.</text>
</comment>